<keyword evidence="4 6" id="KW-0732">Signal</keyword>
<feature type="chain" id="PRO_5016247416" description="DUF642 domain-containing protein" evidence="6">
    <location>
        <begin position="19"/>
        <end position="388"/>
    </location>
</feature>
<keyword evidence="9" id="KW-1185">Reference proteome</keyword>
<feature type="domain" description="DUF642" evidence="7">
    <location>
        <begin position="194"/>
        <end position="358"/>
    </location>
</feature>
<dbReference type="Proteomes" id="UP000250235">
    <property type="component" value="Unassembled WGS sequence"/>
</dbReference>
<organism evidence="8 9">
    <name type="scientific">Dorcoceras hygrometricum</name>
    <dbReference type="NCBI Taxonomy" id="472368"/>
    <lineage>
        <taxon>Eukaryota</taxon>
        <taxon>Viridiplantae</taxon>
        <taxon>Streptophyta</taxon>
        <taxon>Embryophyta</taxon>
        <taxon>Tracheophyta</taxon>
        <taxon>Spermatophyta</taxon>
        <taxon>Magnoliopsida</taxon>
        <taxon>eudicotyledons</taxon>
        <taxon>Gunneridae</taxon>
        <taxon>Pentapetalae</taxon>
        <taxon>asterids</taxon>
        <taxon>lamiids</taxon>
        <taxon>Lamiales</taxon>
        <taxon>Gesneriaceae</taxon>
        <taxon>Didymocarpoideae</taxon>
        <taxon>Trichosporeae</taxon>
        <taxon>Loxocarpinae</taxon>
        <taxon>Dorcoceras</taxon>
    </lineage>
</organism>
<keyword evidence="5" id="KW-0325">Glycoprotein</keyword>
<evidence type="ECO:0000256" key="4">
    <source>
        <dbReference type="ARBA" id="ARBA00022729"/>
    </source>
</evidence>
<dbReference type="EMBL" id="KV016222">
    <property type="protein sequence ID" value="KZV20259.1"/>
    <property type="molecule type" value="Genomic_DNA"/>
</dbReference>
<reference evidence="8 9" key="1">
    <citation type="journal article" date="2015" name="Proc. Natl. Acad. Sci. U.S.A.">
        <title>The resurrection genome of Boea hygrometrica: A blueprint for survival of dehydration.</title>
        <authorList>
            <person name="Xiao L."/>
            <person name="Yang G."/>
            <person name="Zhang L."/>
            <person name="Yang X."/>
            <person name="Zhao S."/>
            <person name="Ji Z."/>
            <person name="Zhou Q."/>
            <person name="Hu M."/>
            <person name="Wang Y."/>
            <person name="Chen M."/>
            <person name="Xu Y."/>
            <person name="Jin H."/>
            <person name="Xiao X."/>
            <person name="Hu G."/>
            <person name="Bao F."/>
            <person name="Hu Y."/>
            <person name="Wan P."/>
            <person name="Li L."/>
            <person name="Deng X."/>
            <person name="Kuang T."/>
            <person name="Xiang C."/>
            <person name="Zhu J.K."/>
            <person name="Oliver M.J."/>
            <person name="He Y."/>
        </authorList>
    </citation>
    <scope>NUCLEOTIDE SEQUENCE [LARGE SCALE GENOMIC DNA]</scope>
    <source>
        <strain evidence="9">cv. XS01</strain>
    </source>
</reference>
<evidence type="ECO:0000256" key="2">
    <source>
        <dbReference type="ARBA" id="ARBA00004613"/>
    </source>
</evidence>
<dbReference type="InterPro" id="IPR006946">
    <property type="entry name" value="DGR2-like_dom"/>
</dbReference>
<dbReference type="Gene3D" id="2.60.120.260">
    <property type="entry name" value="Galactose-binding domain-like"/>
    <property type="match status" value="1"/>
</dbReference>
<evidence type="ECO:0000259" key="7">
    <source>
        <dbReference type="Pfam" id="PF04862"/>
    </source>
</evidence>
<dbReference type="PANTHER" id="PTHR31265:SF28">
    <property type="entry name" value="EMB|CAB87702.1"/>
    <property type="match status" value="1"/>
</dbReference>
<accession>A0A2Z7AM28</accession>
<sequence length="388" mass="41559">MKLKAIFFTSVFLAIASADILQNPDFELPPSSWKENYTSPLFPLDANSSTIPGWTFEGAVDYATVGADLSLPLKGHAILLGQDGKINQSFTAKGDRVKYLLTFTLAIVGQNCKSNASLVVSAPDSSRQFSFSGKYGKELWEVYGLQIGSWGDGDSINLVLQSQAIDGDTNSTCWPVVDNLFLSTIGTLNQDKANLLPNGGFEFGPSFLESSNEGVLVDSQPSLIESALQQWTVMGTVKYIDSKSYFVPEGKSAVELVSGISAGVQTAIQLFKESSYDLEFMLGDANDSCTGDFTVGVLAGSTGQNFTIQSDGTGSAKKFSFVFKVSEPSPTIISFQSYTTKQRDDGVFCGPVIDAVVLHSSHGHISRLNGASLIALLLVALLKMVELP</sequence>
<protein>
    <recommendedName>
        <fullName evidence="7">DUF642 domain-containing protein</fullName>
    </recommendedName>
</protein>
<gene>
    <name evidence="8" type="ORF">F511_25528</name>
</gene>
<evidence type="ECO:0000256" key="3">
    <source>
        <dbReference type="ARBA" id="ARBA00022525"/>
    </source>
</evidence>
<evidence type="ECO:0000313" key="8">
    <source>
        <dbReference type="EMBL" id="KZV20259.1"/>
    </source>
</evidence>
<dbReference type="OrthoDB" id="1895088at2759"/>
<feature type="signal peptide" evidence="6">
    <location>
        <begin position="1"/>
        <end position="18"/>
    </location>
</feature>
<evidence type="ECO:0000313" key="9">
    <source>
        <dbReference type="Proteomes" id="UP000250235"/>
    </source>
</evidence>
<evidence type="ECO:0000256" key="6">
    <source>
        <dbReference type="SAM" id="SignalP"/>
    </source>
</evidence>
<name>A0A2Z7AM28_9LAMI</name>
<dbReference type="AlphaFoldDB" id="A0A2Z7AM28"/>
<dbReference type="GO" id="GO:0005576">
    <property type="term" value="C:extracellular region"/>
    <property type="evidence" value="ECO:0007669"/>
    <property type="project" value="UniProtKB-SubCell"/>
</dbReference>
<feature type="domain" description="DUF642" evidence="7">
    <location>
        <begin position="20"/>
        <end position="181"/>
    </location>
</feature>
<dbReference type="PANTHER" id="PTHR31265">
    <property type="entry name" value="OS02G0527500 PROTEIN-RELATED"/>
    <property type="match status" value="1"/>
</dbReference>
<evidence type="ECO:0000256" key="1">
    <source>
        <dbReference type="ARBA" id="ARBA00004196"/>
    </source>
</evidence>
<evidence type="ECO:0000256" key="5">
    <source>
        <dbReference type="ARBA" id="ARBA00023180"/>
    </source>
</evidence>
<dbReference type="Pfam" id="PF04862">
    <property type="entry name" value="DUF642"/>
    <property type="match status" value="2"/>
</dbReference>
<proteinExistence type="predicted"/>
<comment type="subcellular location">
    <subcellularLocation>
        <location evidence="1">Cell envelope</location>
    </subcellularLocation>
    <subcellularLocation>
        <location evidence="2">Secreted</location>
    </subcellularLocation>
</comment>
<keyword evidence="3" id="KW-0964">Secreted</keyword>
<dbReference type="InterPro" id="IPR052437">
    <property type="entry name" value="Pectin_Meth_Modulator"/>
</dbReference>